<accession>A0A917JLQ8</accession>
<dbReference type="EMBL" id="BMPZ01000002">
    <property type="protein sequence ID" value="GGI73956.1"/>
    <property type="molecule type" value="Genomic_DNA"/>
</dbReference>
<feature type="transmembrane region" description="Helical" evidence="6">
    <location>
        <begin position="182"/>
        <end position="204"/>
    </location>
</feature>
<gene>
    <name evidence="7" type="ORF">GCM10009332_09360</name>
</gene>
<keyword evidence="8" id="KW-1185">Reference proteome</keyword>
<dbReference type="PROSITE" id="PS01271">
    <property type="entry name" value="NA_SULFATE"/>
    <property type="match status" value="1"/>
</dbReference>
<dbReference type="GO" id="GO:0015141">
    <property type="term" value="F:succinate transmembrane transporter activity"/>
    <property type="evidence" value="ECO:0007669"/>
    <property type="project" value="UniProtKB-ARBA"/>
</dbReference>
<dbReference type="Proteomes" id="UP000613743">
    <property type="component" value="Unassembled WGS sequence"/>
</dbReference>
<feature type="transmembrane region" description="Helical" evidence="6">
    <location>
        <begin position="405"/>
        <end position="422"/>
    </location>
</feature>
<evidence type="ECO:0000313" key="7">
    <source>
        <dbReference type="EMBL" id="GGI73956.1"/>
    </source>
</evidence>
<dbReference type="AlphaFoldDB" id="A0A917JLQ8"/>
<comment type="subcellular location">
    <subcellularLocation>
        <location evidence="1">Membrane</location>
        <topology evidence="1">Multi-pass membrane protein</topology>
    </subcellularLocation>
</comment>
<name>A0A917JLQ8_9GAMM</name>
<evidence type="ECO:0000256" key="3">
    <source>
        <dbReference type="ARBA" id="ARBA00022692"/>
    </source>
</evidence>
<keyword evidence="3 6" id="KW-0812">Transmembrane</keyword>
<organism evidence="7 8">
    <name type="scientific">Shewanella gelidii</name>
    <dbReference type="NCBI Taxonomy" id="1642821"/>
    <lineage>
        <taxon>Bacteria</taxon>
        <taxon>Pseudomonadati</taxon>
        <taxon>Pseudomonadota</taxon>
        <taxon>Gammaproteobacteria</taxon>
        <taxon>Alteromonadales</taxon>
        <taxon>Shewanellaceae</taxon>
        <taxon>Shewanella</taxon>
    </lineage>
</organism>
<dbReference type="Pfam" id="PF00939">
    <property type="entry name" value="Na_sulph_symp"/>
    <property type="match status" value="1"/>
</dbReference>
<evidence type="ECO:0000256" key="5">
    <source>
        <dbReference type="ARBA" id="ARBA00023136"/>
    </source>
</evidence>
<protein>
    <submittedName>
        <fullName evidence="7">Di- and tricarboxylate transporter</fullName>
    </submittedName>
</protein>
<proteinExistence type="predicted"/>
<feature type="transmembrane region" description="Helical" evidence="6">
    <location>
        <begin position="139"/>
        <end position="162"/>
    </location>
</feature>
<dbReference type="InterPro" id="IPR031312">
    <property type="entry name" value="Na/sul_symport_CS"/>
</dbReference>
<evidence type="ECO:0000256" key="1">
    <source>
        <dbReference type="ARBA" id="ARBA00004141"/>
    </source>
</evidence>
<feature type="transmembrane region" description="Helical" evidence="6">
    <location>
        <begin position="469"/>
        <end position="491"/>
    </location>
</feature>
<dbReference type="PANTHER" id="PTHR10283">
    <property type="entry name" value="SOLUTE CARRIER FAMILY 13 MEMBER"/>
    <property type="match status" value="1"/>
</dbReference>
<feature type="transmembrane region" description="Helical" evidence="6">
    <location>
        <begin position="307"/>
        <end position="324"/>
    </location>
</feature>
<feature type="transmembrane region" description="Helical" evidence="6">
    <location>
        <begin position="108"/>
        <end position="127"/>
    </location>
</feature>
<keyword evidence="2" id="KW-0813">Transport</keyword>
<reference evidence="7" key="1">
    <citation type="journal article" date="2014" name="Int. J. Syst. Evol. Microbiol.">
        <title>Complete genome sequence of Corynebacterium casei LMG S-19264T (=DSM 44701T), isolated from a smear-ripened cheese.</title>
        <authorList>
            <consortium name="US DOE Joint Genome Institute (JGI-PGF)"/>
            <person name="Walter F."/>
            <person name="Albersmeier A."/>
            <person name="Kalinowski J."/>
            <person name="Ruckert C."/>
        </authorList>
    </citation>
    <scope>NUCLEOTIDE SEQUENCE</scope>
    <source>
        <strain evidence="7">JCM 30804</strain>
    </source>
</reference>
<keyword evidence="4 6" id="KW-1133">Transmembrane helix</keyword>
<feature type="transmembrane region" description="Helical" evidence="6">
    <location>
        <begin position="434"/>
        <end position="457"/>
    </location>
</feature>
<dbReference type="GO" id="GO:0005886">
    <property type="term" value="C:plasma membrane"/>
    <property type="evidence" value="ECO:0007669"/>
    <property type="project" value="TreeGrafter"/>
</dbReference>
<sequence length="493" mass="53205">MVGVTSMMALWWIFEVIPIPVTSLLPLILLPLLGVADIKTVSTPYAHPIIALFFGGFMIGMAMERWGLHKRIAINIMLKTGSQPAALIGGFMIATAFLSMWVSNTATSVMMLPIGLSVAAIISNCQTSTKHSNTAGEPFTKALLLAIAYSASIGGLATLIGTPPNALLAAYLSETYQRDIGFAQWMMIGLPVASIMLILTWLWLTRWGYQFNSQPYTTHQNANTQAQEKLHSSVDSDLKLNPNANVPAAYMTPPTAIHCQQEVEKLIQKQSHDLGAMNRGEKIVLLVFITTALGWMFRPFLQQYIPGLSDPLIAIVAALCLFIIPVKFDQAGTEFVMVWEKSKDIPWGVFILFGGGLALAAQIKATGLAQWVANYMQHLQGVPILIIILAIVSVIVFLTELTSNTATAAGFLPLLGALAVSIDIDPITLAAPAALAASCAFMMPVATPPNAIVFSAGKLKVFDMIRCGLVLNIVGIVVITFVGYSLIHYVFLS</sequence>
<dbReference type="PANTHER" id="PTHR10283:SF82">
    <property type="entry name" value="SOLUTE CARRIER FAMILY 13 MEMBER 2"/>
    <property type="match status" value="1"/>
</dbReference>
<dbReference type="CDD" id="cd01115">
    <property type="entry name" value="SLC13_permease"/>
    <property type="match status" value="1"/>
</dbReference>
<comment type="caution">
    <text evidence="7">The sequence shown here is derived from an EMBL/GenBank/DDBJ whole genome shotgun (WGS) entry which is preliminary data.</text>
</comment>
<evidence type="ECO:0000256" key="2">
    <source>
        <dbReference type="ARBA" id="ARBA00022448"/>
    </source>
</evidence>
<evidence type="ECO:0000313" key="8">
    <source>
        <dbReference type="Proteomes" id="UP000613743"/>
    </source>
</evidence>
<reference evidence="7" key="2">
    <citation type="submission" date="2020-09" db="EMBL/GenBank/DDBJ databases">
        <authorList>
            <person name="Sun Q."/>
            <person name="Ohkuma M."/>
        </authorList>
    </citation>
    <scope>NUCLEOTIDE SEQUENCE</scope>
    <source>
        <strain evidence="7">JCM 30804</strain>
    </source>
</reference>
<dbReference type="InterPro" id="IPR001898">
    <property type="entry name" value="SLC13A/DASS"/>
</dbReference>
<feature type="transmembrane region" description="Helical" evidence="6">
    <location>
        <begin position="345"/>
        <end position="363"/>
    </location>
</feature>
<feature type="transmembrane region" description="Helical" evidence="6">
    <location>
        <begin position="375"/>
        <end position="398"/>
    </location>
</feature>
<keyword evidence="5 6" id="KW-0472">Membrane</keyword>
<feature type="transmembrane region" description="Helical" evidence="6">
    <location>
        <begin position="84"/>
        <end position="102"/>
    </location>
</feature>
<evidence type="ECO:0000256" key="4">
    <source>
        <dbReference type="ARBA" id="ARBA00022989"/>
    </source>
</evidence>
<feature type="transmembrane region" description="Helical" evidence="6">
    <location>
        <begin position="12"/>
        <end position="33"/>
    </location>
</feature>
<feature type="transmembrane region" description="Helical" evidence="6">
    <location>
        <begin position="45"/>
        <end position="63"/>
    </location>
</feature>
<feature type="transmembrane region" description="Helical" evidence="6">
    <location>
        <begin position="283"/>
        <end position="301"/>
    </location>
</feature>
<evidence type="ECO:0000256" key="6">
    <source>
        <dbReference type="SAM" id="Phobius"/>
    </source>
</evidence>